<evidence type="ECO:0000256" key="5">
    <source>
        <dbReference type="ARBA" id="ARBA00023201"/>
    </source>
</evidence>
<gene>
    <name evidence="7" type="ORF">GCM10023092_26080</name>
</gene>
<keyword evidence="3" id="KW-0915">Sodium</keyword>
<name>A0ABP8MYF0_9BACT</name>
<feature type="transmembrane region" description="Helical" evidence="6">
    <location>
        <begin position="6"/>
        <end position="24"/>
    </location>
</feature>
<feature type="transmembrane region" description="Helical" evidence="6">
    <location>
        <begin position="276"/>
        <end position="295"/>
    </location>
</feature>
<feature type="transmembrane region" description="Helical" evidence="6">
    <location>
        <begin position="116"/>
        <end position="138"/>
    </location>
</feature>
<evidence type="ECO:0008006" key="9">
    <source>
        <dbReference type="Google" id="ProtNLM"/>
    </source>
</evidence>
<feature type="transmembrane region" description="Helical" evidence="6">
    <location>
        <begin position="212"/>
        <end position="228"/>
    </location>
</feature>
<evidence type="ECO:0000256" key="1">
    <source>
        <dbReference type="ARBA" id="ARBA00022448"/>
    </source>
</evidence>
<evidence type="ECO:0000256" key="6">
    <source>
        <dbReference type="SAM" id="Phobius"/>
    </source>
</evidence>
<dbReference type="EMBL" id="BAABEZ010000024">
    <property type="protein sequence ID" value="GAA4458164.1"/>
    <property type="molecule type" value="Genomic_DNA"/>
</dbReference>
<evidence type="ECO:0000313" key="8">
    <source>
        <dbReference type="Proteomes" id="UP001501410"/>
    </source>
</evidence>
<feature type="transmembrane region" description="Helical" evidence="6">
    <location>
        <begin position="307"/>
        <end position="328"/>
    </location>
</feature>
<proteinExistence type="predicted"/>
<feature type="transmembrane region" description="Helical" evidence="6">
    <location>
        <begin position="183"/>
        <end position="205"/>
    </location>
</feature>
<evidence type="ECO:0000256" key="4">
    <source>
        <dbReference type="ARBA" id="ARBA00023065"/>
    </source>
</evidence>
<keyword evidence="8" id="KW-1185">Reference proteome</keyword>
<keyword evidence="2" id="KW-0050">Antiport</keyword>
<dbReference type="InterPro" id="IPR038770">
    <property type="entry name" value="Na+/solute_symporter_sf"/>
</dbReference>
<feature type="transmembrane region" description="Helical" evidence="6">
    <location>
        <begin position="88"/>
        <end position="110"/>
    </location>
</feature>
<evidence type="ECO:0000256" key="2">
    <source>
        <dbReference type="ARBA" id="ARBA00022449"/>
    </source>
</evidence>
<feature type="transmembrane region" description="Helical" evidence="6">
    <location>
        <begin position="58"/>
        <end position="76"/>
    </location>
</feature>
<dbReference type="PANTHER" id="PTHR43562">
    <property type="entry name" value="NAPA-TYPE SODIUM/HYDROGEN ANTIPORTER"/>
    <property type="match status" value="1"/>
</dbReference>
<feature type="transmembrane region" description="Helical" evidence="6">
    <location>
        <begin position="335"/>
        <end position="353"/>
    </location>
</feature>
<keyword evidence="6" id="KW-0812">Transmembrane</keyword>
<evidence type="ECO:0000256" key="3">
    <source>
        <dbReference type="ARBA" id="ARBA00023053"/>
    </source>
</evidence>
<protein>
    <recommendedName>
        <fullName evidence="9">Sodium:proton antiporter</fullName>
    </recommendedName>
</protein>
<dbReference type="Gene3D" id="1.20.1530.20">
    <property type="match status" value="1"/>
</dbReference>
<dbReference type="Proteomes" id="UP001501410">
    <property type="component" value="Unassembled WGS sequence"/>
</dbReference>
<reference evidence="8" key="1">
    <citation type="journal article" date="2019" name="Int. J. Syst. Evol. Microbiol.">
        <title>The Global Catalogue of Microorganisms (GCM) 10K type strain sequencing project: providing services to taxonomists for standard genome sequencing and annotation.</title>
        <authorList>
            <consortium name="The Broad Institute Genomics Platform"/>
            <consortium name="The Broad Institute Genome Sequencing Center for Infectious Disease"/>
            <person name="Wu L."/>
            <person name="Ma J."/>
        </authorList>
    </citation>
    <scope>NUCLEOTIDE SEQUENCE [LARGE SCALE GENOMIC DNA]</scope>
    <source>
        <strain evidence="8">JCM 31921</strain>
    </source>
</reference>
<feature type="transmembrane region" description="Helical" evidence="6">
    <location>
        <begin position="365"/>
        <end position="384"/>
    </location>
</feature>
<keyword evidence="5" id="KW-0739">Sodium transport</keyword>
<dbReference type="PANTHER" id="PTHR43562:SF3">
    <property type="entry name" value="SODIUM ION_PROTON EXCHANGER (EUROFUNG)"/>
    <property type="match status" value="1"/>
</dbReference>
<accession>A0ABP8MYF0</accession>
<feature type="transmembrane region" description="Helical" evidence="6">
    <location>
        <begin position="234"/>
        <end position="255"/>
    </location>
</feature>
<keyword evidence="1" id="KW-0813">Transport</keyword>
<organism evidence="7 8">
    <name type="scientific">Rurimicrobium arvi</name>
    <dbReference type="NCBI Taxonomy" id="2049916"/>
    <lineage>
        <taxon>Bacteria</taxon>
        <taxon>Pseudomonadati</taxon>
        <taxon>Bacteroidota</taxon>
        <taxon>Chitinophagia</taxon>
        <taxon>Chitinophagales</taxon>
        <taxon>Chitinophagaceae</taxon>
        <taxon>Rurimicrobium</taxon>
    </lineage>
</organism>
<feature type="transmembrane region" description="Helical" evidence="6">
    <location>
        <begin position="31"/>
        <end position="52"/>
    </location>
</feature>
<sequence>MTNPVIITICVLLLLAYIFDLSAAKTKIPSVILLLALGWIFRQGTMLLEIPIPNLNSILPILGTVGLILIVMEGSLELELNREKLPLVGKATIIATVPMILFSFGLAWAFSYYGLVSMKIALASAIPLAIISSAIAIPSAHHLPAREKEFVTYESSISDIIGVILFNFITLNETIGVHSFVEFTWELVVMLIVSALATAGLAFLLNKIKHHVKFVPIILAVVLIYTIAKTYHLPSLLFILLFGLFLGNLNHWQSVPFIHRLHPETLDREVDKFKELTTEIAFLIRALFFLLFGFLIETRELLNPDTIVWALAICAGIYVIRFVFLKLFRMPGKPLLFLAPRGLITILLFLSIPAGQMIPLANKSLIIQVIILNALIMMFGLMTYRTQPEQELQAKPAGEPLPAQD</sequence>
<comment type="caution">
    <text evidence="7">The sequence shown here is derived from an EMBL/GenBank/DDBJ whole genome shotgun (WGS) entry which is preliminary data.</text>
</comment>
<evidence type="ECO:0000313" key="7">
    <source>
        <dbReference type="EMBL" id="GAA4458164.1"/>
    </source>
</evidence>
<keyword evidence="6" id="KW-0472">Membrane</keyword>
<keyword evidence="4" id="KW-0406">Ion transport</keyword>
<dbReference type="RefSeq" id="WP_344827997.1">
    <property type="nucleotide sequence ID" value="NZ_BAABEZ010000024.1"/>
</dbReference>
<keyword evidence="6" id="KW-1133">Transmembrane helix</keyword>